<sequence length="350" mass="37110">MDEPAASTDPAEADPAPAPGGGIAPYPVRTGAGTIPELPWSPGPGAPATGLEVMTLSDLRTRTAAHGQNPAEPQRPDFHQLFAVESGTLRQSVDFTEHRTAPGGWLWVRPGQVQQYGDLEQAEGTLVLFLPAFPDPATAEAVGLDEASGAVHRHPVDAGARAVRLALDHLRFEFAAARTGPAGPPPAAHTQLLRHLLSALLLRLIRLPDATPGTAGTPGTPGTPGPPDGPAAPGQGRGPETFRRFRAAVERDFTRTRRVADYAQALGYSPRTLSRATRTAAGLGAKEFVDRRVVLEAKRLLAHTDSSASQIAAQLGFADATNFSKFFQQRAGTTPGAFRTTVRPPRRRQR</sequence>
<dbReference type="InterPro" id="IPR037923">
    <property type="entry name" value="HTH-like"/>
</dbReference>
<dbReference type="InterPro" id="IPR018060">
    <property type="entry name" value="HTH_AraC"/>
</dbReference>
<keyword evidence="1" id="KW-0805">Transcription regulation</keyword>
<dbReference type="Gene3D" id="1.10.10.60">
    <property type="entry name" value="Homeodomain-like"/>
    <property type="match status" value="1"/>
</dbReference>
<evidence type="ECO:0000313" key="7">
    <source>
        <dbReference type="Proteomes" id="UP000319210"/>
    </source>
</evidence>
<feature type="compositionally biased region" description="Pro residues" evidence="4">
    <location>
        <begin position="221"/>
        <end position="230"/>
    </location>
</feature>
<dbReference type="EMBL" id="BJMM01000002">
    <property type="protein sequence ID" value="GEB47685.1"/>
    <property type="molecule type" value="Genomic_DNA"/>
</dbReference>
<keyword evidence="2" id="KW-0238">DNA-binding</keyword>
<name>A0A4Y3QQW0_STRCI</name>
<dbReference type="OrthoDB" id="9799345at2"/>
<feature type="region of interest" description="Disordered" evidence="4">
    <location>
        <begin position="1"/>
        <end position="50"/>
    </location>
</feature>
<keyword evidence="3" id="KW-0804">Transcription</keyword>
<evidence type="ECO:0000256" key="4">
    <source>
        <dbReference type="SAM" id="MobiDB-lite"/>
    </source>
</evidence>
<evidence type="ECO:0000313" key="6">
    <source>
        <dbReference type="EMBL" id="GEB47685.1"/>
    </source>
</evidence>
<dbReference type="Pfam" id="PF12833">
    <property type="entry name" value="HTH_18"/>
    <property type="match status" value="1"/>
</dbReference>
<protein>
    <submittedName>
        <fullName evidence="6">Transcriptional regulator</fullName>
    </submittedName>
</protein>
<keyword evidence="7" id="KW-1185">Reference proteome</keyword>
<evidence type="ECO:0000256" key="2">
    <source>
        <dbReference type="ARBA" id="ARBA00023125"/>
    </source>
</evidence>
<dbReference type="SUPFAM" id="SSF46689">
    <property type="entry name" value="Homeodomain-like"/>
    <property type="match status" value="1"/>
</dbReference>
<evidence type="ECO:0000256" key="1">
    <source>
        <dbReference type="ARBA" id="ARBA00023015"/>
    </source>
</evidence>
<gene>
    <name evidence="6" type="ORF">SCA03_02360</name>
</gene>
<dbReference type="PANTHER" id="PTHR46796">
    <property type="entry name" value="HTH-TYPE TRANSCRIPTIONAL ACTIVATOR RHAS-RELATED"/>
    <property type="match status" value="1"/>
</dbReference>
<dbReference type="RefSeq" id="WP_086814894.1">
    <property type="nucleotide sequence ID" value="NZ_BJMM01000002.1"/>
</dbReference>
<dbReference type="InterPro" id="IPR009057">
    <property type="entry name" value="Homeodomain-like_sf"/>
</dbReference>
<feature type="compositionally biased region" description="Low complexity" evidence="4">
    <location>
        <begin position="210"/>
        <end position="220"/>
    </location>
</feature>
<accession>A0A4Y3QQW0</accession>
<organism evidence="6 7">
    <name type="scientific">Streptomyces cacaoi</name>
    <dbReference type="NCBI Taxonomy" id="1898"/>
    <lineage>
        <taxon>Bacteria</taxon>
        <taxon>Bacillati</taxon>
        <taxon>Actinomycetota</taxon>
        <taxon>Actinomycetes</taxon>
        <taxon>Kitasatosporales</taxon>
        <taxon>Streptomycetaceae</taxon>
        <taxon>Streptomyces</taxon>
    </lineage>
</organism>
<dbReference type="GO" id="GO:0043565">
    <property type="term" value="F:sequence-specific DNA binding"/>
    <property type="evidence" value="ECO:0007669"/>
    <property type="project" value="InterPro"/>
</dbReference>
<dbReference type="SUPFAM" id="SSF51215">
    <property type="entry name" value="Regulatory protein AraC"/>
    <property type="match status" value="1"/>
</dbReference>
<reference evidence="6 7" key="1">
    <citation type="submission" date="2019-06" db="EMBL/GenBank/DDBJ databases">
        <title>Whole genome shotgun sequence of Streptomyces cacaoi subsp. cacaoi NBRC 12748.</title>
        <authorList>
            <person name="Hosoyama A."/>
            <person name="Uohara A."/>
            <person name="Ohji S."/>
            <person name="Ichikawa N."/>
        </authorList>
    </citation>
    <scope>NUCLEOTIDE SEQUENCE [LARGE SCALE GENOMIC DNA]</scope>
    <source>
        <strain evidence="6 7">NBRC 12748</strain>
    </source>
</reference>
<dbReference type="GO" id="GO:0003700">
    <property type="term" value="F:DNA-binding transcription factor activity"/>
    <property type="evidence" value="ECO:0007669"/>
    <property type="project" value="InterPro"/>
</dbReference>
<evidence type="ECO:0000259" key="5">
    <source>
        <dbReference type="PROSITE" id="PS01124"/>
    </source>
</evidence>
<feature type="region of interest" description="Disordered" evidence="4">
    <location>
        <begin position="210"/>
        <end position="239"/>
    </location>
</feature>
<evidence type="ECO:0000256" key="3">
    <source>
        <dbReference type="ARBA" id="ARBA00023163"/>
    </source>
</evidence>
<dbReference type="PROSITE" id="PS01124">
    <property type="entry name" value="HTH_ARAC_FAMILY_2"/>
    <property type="match status" value="1"/>
</dbReference>
<feature type="compositionally biased region" description="Low complexity" evidence="4">
    <location>
        <begin position="1"/>
        <end position="15"/>
    </location>
</feature>
<dbReference type="Proteomes" id="UP000319210">
    <property type="component" value="Unassembled WGS sequence"/>
</dbReference>
<comment type="caution">
    <text evidence="6">The sequence shown here is derived from an EMBL/GenBank/DDBJ whole genome shotgun (WGS) entry which is preliminary data.</text>
</comment>
<dbReference type="SMART" id="SM00342">
    <property type="entry name" value="HTH_ARAC"/>
    <property type="match status" value="1"/>
</dbReference>
<dbReference type="InterPro" id="IPR050204">
    <property type="entry name" value="AraC_XylS_family_regulators"/>
</dbReference>
<dbReference type="AlphaFoldDB" id="A0A4Y3QQW0"/>
<feature type="domain" description="HTH araC/xylS-type" evidence="5">
    <location>
        <begin position="243"/>
        <end position="341"/>
    </location>
</feature>
<dbReference type="PANTHER" id="PTHR46796:SF6">
    <property type="entry name" value="ARAC SUBFAMILY"/>
    <property type="match status" value="1"/>
</dbReference>
<proteinExistence type="predicted"/>